<accession>A0A9Q5NZN7</accession>
<feature type="compositionally biased region" description="Basic and acidic residues" evidence="1">
    <location>
        <begin position="146"/>
        <end position="155"/>
    </location>
</feature>
<name>A0A9Q5NZN7_9LACT</name>
<dbReference type="Proteomes" id="UP000177273">
    <property type="component" value="Unassembled WGS sequence"/>
</dbReference>
<dbReference type="AlphaFoldDB" id="A0A9Q5NZN7"/>
<feature type="region of interest" description="Disordered" evidence="1">
    <location>
        <begin position="128"/>
        <end position="155"/>
    </location>
</feature>
<proteinExistence type="predicted"/>
<evidence type="ECO:0000313" key="2">
    <source>
        <dbReference type="EMBL" id="OFI46730.1"/>
    </source>
</evidence>
<dbReference type="InterPro" id="IPR007499">
    <property type="entry name" value="ERF_bacteria_virus"/>
</dbReference>
<gene>
    <name evidence="2" type="ORF">BG262_02725</name>
</gene>
<dbReference type="Pfam" id="PF04404">
    <property type="entry name" value="ERF"/>
    <property type="match status" value="1"/>
</dbReference>
<evidence type="ECO:0000313" key="3">
    <source>
        <dbReference type="Proteomes" id="UP000177273"/>
    </source>
</evidence>
<comment type="caution">
    <text evidence="2">The sequence shown here is derived from an EMBL/GenBank/DDBJ whole genome shotgun (WGS) entry which is preliminary data.</text>
</comment>
<evidence type="ECO:0000256" key="1">
    <source>
        <dbReference type="SAM" id="MobiDB-lite"/>
    </source>
</evidence>
<sequence>MAKETKEYGDIYEALSAVQQAIVQPSKDGSNPMFKSDYVTLDGVVMAINDAIKEAQAKIFWTNYIVDNVMVTDIRGYGDQVVIEGSPVATNLGNRGTNEAQAMGSALTYARRYSLSMAFGITSNVDDDGNAAKGNTIPPKKQSKPKKNDNGFTDKENGILSKLRQKLLDMGISPLVIDKNMPKEGSTFDEFKQAFIDLHEKNVKPLKTPEEVAKEVTSETQEELPLDLKYTVEKEEVNDK</sequence>
<dbReference type="OrthoDB" id="149299at2"/>
<dbReference type="EMBL" id="MKIQ01000027">
    <property type="protein sequence ID" value="OFI46730.1"/>
    <property type="molecule type" value="Genomic_DNA"/>
</dbReference>
<organism evidence="2 3">
    <name type="scientific">Floricoccus penangensis</name>
    <dbReference type="NCBI Taxonomy" id="1859475"/>
    <lineage>
        <taxon>Bacteria</taxon>
        <taxon>Bacillati</taxon>
        <taxon>Bacillota</taxon>
        <taxon>Bacilli</taxon>
        <taxon>Lactobacillales</taxon>
        <taxon>Streptococcaceae</taxon>
        <taxon>Floricoccus</taxon>
    </lineage>
</organism>
<protein>
    <submittedName>
        <fullName evidence="2">Uncharacterized protein</fullName>
    </submittedName>
</protein>
<keyword evidence="3" id="KW-1185">Reference proteome</keyword>
<dbReference type="RefSeq" id="WP_070787863.1">
    <property type="nucleotide sequence ID" value="NZ_MKIQ01000027.1"/>
</dbReference>
<reference evidence="3" key="1">
    <citation type="submission" date="2016-09" db="EMBL/GenBank/DDBJ databases">
        <title>Draft genome sequence of a novel species of the family Streptococcaceae isolated from flowers.</title>
        <authorList>
            <person name="Chuah L.-O."/>
            <person name="Yap K.-P."/>
            <person name="Thong K.L."/>
            <person name="Liong M.T."/>
            <person name="Ahmad R."/>
            <person name="Rusul G."/>
        </authorList>
    </citation>
    <scope>NUCLEOTIDE SEQUENCE [LARGE SCALE GENOMIC DNA]</scope>
    <source>
        <strain evidence="3">HibF3</strain>
    </source>
</reference>